<evidence type="ECO:0000313" key="6">
    <source>
        <dbReference type="EMBL" id="CAG9568759.1"/>
    </source>
</evidence>
<dbReference type="GO" id="GO:0032259">
    <property type="term" value="P:methylation"/>
    <property type="evidence" value="ECO:0007669"/>
    <property type="project" value="UniProtKB-KW"/>
</dbReference>
<dbReference type="PANTHER" id="PTHR43648:SF1">
    <property type="entry name" value="ELECTRON TRANSFER FLAVOPROTEIN BETA SUBUNIT LYSINE METHYLTRANSFERASE"/>
    <property type="match status" value="1"/>
</dbReference>
<dbReference type="EMBL" id="CAKASE010000061">
    <property type="protein sequence ID" value="CAG9568759.1"/>
    <property type="molecule type" value="Genomic_DNA"/>
</dbReference>
<dbReference type="Pfam" id="PF06325">
    <property type="entry name" value="PrmA"/>
    <property type="match status" value="1"/>
</dbReference>
<dbReference type="OrthoDB" id="194386at2759"/>
<name>A0A8J2QT40_9NEOP</name>
<evidence type="ECO:0000256" key="4">
    <source>
        <dbReference type="ARBA" id="ARBA00041867"/>
    </source>
</evidence>
<proteinExistence type="inferred from homology"/>
<gene>
    <name evidence="6" type="ORF">DCHRY22_LOCUS8594</name>
</gene>
<sequence>MQNFKALFLQHTSLTRNHLTPEILLRLVTPSCPLWRSKDSPFEDPFWAFYWPGGQATARYILDNPLIIKDRRVLDVGSGCGATAIAAALRGTKRVLANDIDPVAVMAIKMNAELNNVEVQTDTNNYIGTNCEEFDTILIGDMFYDEDFGNMLFTWLRELASKDKMILVGDPGRHGLTKKRLSQMTLLAQYKMSAENCEENNGFTHTSLWRINK</sequence>
<dbReference type="SUPFAM" id="SSF53335">
    <property type="entry name" value="S-adenosyl-L-methionine-dependent methyltransferases"/>
    <property type="match status" value="1"/>
</dbReference>
<evidence type="ECO:0000256" key="2">
    <source>
        <dbReference type="ARBA" id="ARBA00022679"/>
    </source>
</evidence>
<keyword evidence="1" id="KW-0489">Methyltransferase</keyword>
<dbReference type="InterPro" id="IPR050078">
    <property type="entry name" value="Ribosomal_L11_MeTrfase_PrmA"/>
</dbReference>
<organism evidence="6 7">
    <name type="scientific">Danaus chrysippus</name>
    <name type="common">African queen</name>
    <dbReference type="NCBI Taxonomy" id="151541"/>
    <lineage>
        <taxon>Eukaryota</taxon>
        <taxon>Metazoa</taxon>
        <taxon>Ecdysozoa</taxon>
        <taxon>Arthropoda</taxon>
        <taxon>Hexapoda</taxon>
        <taxon>Insecta</taxon>
        <taxon>Pterygota</taxon>
        <taxon>Neoptera</taxon>
        <taxon>Endopterygota</taxon>
        <taxon>Lepidoptera</taxon>
        <taxon>Glossata</taxon>
        <taxon>Ditrysia</taxon>
        <taxon>Papilionoidea</taxon>
        <taxon>Nymphalidae</taxon>
        <taxon>Danainae</taxon>
        <taxon>Danaini</taxon>
        <taxon>Danaina</taxon>
        <taxon>Danaus</taxon>
        <taxon>Anosia</taxon>
    </lineage>
</organism>
<evidence type="ECO:0000256" key="5">
    <source>
        <dbReference type="ARBA" id="ARBA00042266"/>
    </source>
</evidence>
<comment type="caution">
    <text evidence="6">The sequence shown here is derived from an EMBL/GenBank/DDBJ whole genome shotgun (WGS) entry which is preliminary data.</text>
</comment>
<keyword evidence="2" id="KW-0808">Transferase</keyword>
<dbReference type="GO" id="GO:0005759">
    <property type="term" value="C:mitochondrial matrix"/>
    <property type="evidence" value="ECO:0007669"/>
    <property type="project" value="TreeGrafter"/>
</dbReference>
<accession>A0A8J2QT40</accession>
<dbReference type="Gene3D" id="3.40.50.150">
    <property type="entry name" value="Vaccinia Virus protein VP39"/>
    <property type="match status" value="1"/>
</dbReference>
<protein>
    <recommendedName>
        <fullName evidence="5">ETFB lysine methyltransferase</fullName>
    </recommendedName>
    <alternativeName>
        <fullName evidence="4">Protein N-lysine methyltransferase METTL20</fullName>
    </alternativeName>
</protein>
<dbReference type="CDD" id="cd02440">
    <property type="entry name" value="AdoMet_MTases"/>
    <property type="match status" value="1"/>
</dbReference>
<dbReference type="Proteomes" id="UP000789524">
    <property type="component" value="Unassembled WGS sequence"/>
</dbReference>
<dbReference type="InterPro" id="IPR029063">
    <property type="entry name" value="SAM-dependent_MTases_sf"/>
</dbReference>
<dbReference type="AlphaFoldDB" id="A0A8J2QT40"/>
<dbReference type="GO" id="GO:0016279">
    <property type="term" value="F:protein-lysine N-methyltransferase activity"/>
    <property type="evidence" value="ECO:0007669"/>
    <property type="project" value="TreeGrafter"/>
</dbReference>
<reference evidence="6" key="1">
    <citation type="submission" date="2021-09" db="EMBL/GenBank/DDBJ databases">
        <authorList>
            <person name="Martin H S."/>
        </authorList>
    </citation>
    <scope>NUCLEOTIDE SEQUENCE</scope>
</reference>
<comment type="similarity">
    <text evidence="3">Belongs to the methyltransferase superfamily. ETFBKMT family.</text>
</comment>
<evidence type="ECO:0000313" key="7">
    <source>
        <dbReference type="Proteomes" id="UP000789524"/>
    </source>
</evidence>
<keyword evidence="7" id="KW-1185">Reference proteome</keyword>
<evidence type="ECO:0000256" key="1">
    <source>
        <dbReference type="ARBA" id="ARBA00022603"/>
    </source>
</evidence>
<evidence type="ECO:0000256" key="3">
    <source>
        <dbReference type="ARBA" id="ARBA00037932"/>
    </source>
</evidence>
<dbReference type="PANTHER" id="PTHR43648">
    <property type="entry name" value="ELECTRON TRANSFER FLAVOPROTEIN BETA SUBUNIT LYSINE METHYLTRANSFERASE"/>
    <property type="match status" value="1"/>
</dbReference>